<name>K1S5T5_9ZZZZ</name>
<sequence length="57" mass="6057">METCYDLVVVGGGPAGMAAALEAYDKGVKKILILERADTLGGILEQCIHTGFGLHYF</sequence>
<dbReference type="SUPFAM" id="SSF51971">
    <property type="entry name" value="Nucleotide-binding domain"/>
    <property type="match status" value="1"/>
</dbReference>
<dbReference type="AlphaFoldDB" id="K1S5T5"/>
<gene>
    <name evidence="2" type="ORF">LEA_18582</name>
</gene>
<keyword evidence="1" id="KW-0560">Oxidoreductase</keyword>
<evidence type="ECO:0000256" key="1">
    <source>
        <dbReference type="ARBA" id="ARBA00023002"/>
    </source>
</evidence>
<protein>
    <submittedName>
        <fullName evidence="2">Sarcosine oxidase alpha subunit</fullName>
    </submittedName>
</protein>
<dbReference type="InterPro" id="IPR036188">
    <property type="entry name" value="FAD/NAD-bd_sf"/>
</dbReference>
<dbReference type="GO" id="GO:0016491">
    <property type="term" value="F:oxidoreductase activity"/>
    <property type="evidence" value="ECO:0007669"/>
    <property type="project" value="UniProtKB-KW"/>
</dbReference>
<comment type="caution">
    <text evidence="2">The sequence shown here is derived from an EMBL/GenBank/DDBJ whole genome shotgun (WGS) entry which is preliminary data.</text>
</comment>
<dbReference type="Pfam" id="PF12831">
    <property type="entry name" value="FAD_oxidored"/>
    <property type="match status" value="1"/>
</dbReference>
<dbReference type="InterPro" id="IPR051691">
    <property type="entry name" value="Metab_Enz_Cyan_OpOx_G3PDH"/>
</dbReference>
<dbReference type="Gene3D" id="3.50.50.60">
    <property type="entry name" value="FAD/NAD(P)-binding domain"/>
    <property type="match status" value="1"/>
</dbReference>
<dbReference type="PRINTS" id="PR00419">
    <property type="entry name" value="ADXRDTASE"/>
</dbReference>
<feature type="non-terminal residue" evidence="2">
    <location>
        <position position="57"/>
    </location>
</feature>
<organism evidence="2">
    <name type="scientific">human gut metagenome</name>
    <dbReference type="NCBI Taxonomy" id="408170"/>
    <lineage>
        <taxon>unclassified sequences</taxon>
        <taxon>metagenomes</taxon>
        <taxon>organismal metagenomes</taxon>
    </lineage>
</organism>
<dbReference type="PANTHER" id="PTHR42949:SF3">
    <property type="entry name" value="ANAEROBIC GLYCEROL-3-PHOSPHATE DEHYDROGENASE SUBUNIT B"/>
    <property type="match status" value="1"/>
</dbReference>
<dbReference type="EMBL" id="AJWY01012750">
    <property type="protein sequence ID" value="EKC49060.1"/>
    <property type="molecule type" value="Genomic_DNA"/>
</dbReference>
<evidence type="ECO:0000313" key="2">
    <source>
        <dbReference type="EMBL" id="EKC49060.1"/>
    </source>
</evidence>
<dbReference type="PANTHER" id="PTHR42949">
    <property type="entry name" value="ANAEROBIC GLYCEROL-3-PHOSPHATE DEHYDROGENASE SUBUNIT B"/>
    <property type="match status" value="1"/>
</dbReference>
<reference evidence="2" key="1">
    <citation type="journal article" date="2013" name="Environ. Microbiol.">
        <title>Microbiota from the distal guts of lean and obese adolescents exhibit partial functional redundancy besides clear differences in community structure.</title>
        <authorList>
            <person name="Ferrer M."/>
            <person name="Ruiz A."/>
            <person name="Lanza F."/>
            <person name="Haange S.B."/>
            <person name="Oberbach A."/>
            <person name="Till H."/>
            <person name="Bargiela R."/>
            <person name="Campoy C."/>
            <person name="Segura M.T."/>
            <person name="Richter M."/>
            <person name="von Bergen M."/>
            <person name="Seifert J."/>
            <person name="Suarez A."/>
        </authorList>
    </citation>
    <scope>NUCLEOTIDE SEQUENCE</scope>
</reference>
<proteinExistence type="predicted"/>
<accession>K1S5T5</accession>